<dbReference type="SUPFAM" id="SSF55718">
    <property type="entry name" value="SCP-like"/>
    <property type="match status" value="1"/>
</dbReference>
<sequence>MSLESIEHRLTPLLPRLGTVNAKVKIVVDKTDIIHLDATQKPAVMTFADGPADCTIKMSRSNLEKLIDGKMDPMVAFAMGRLKVDGSKSVAAKLTGIFG</sequence>
<dbReference type="PANTHER" id="PTHR10094">
    <property type="entry name" value="STEROL CARRIER PROTEIN 2 SCP-2 FAMILY PROTEIN"/>
    <property type="match status" value="1"/>
</dbReference>
<evidence type="ECO:0000313" key="2">
    <source>
        <dbReference type="EMBL" id="EKV26600.1"/>
    </source>
</evidence>
<dbReference type="Proteomes" id="UP000009881">
    <property type="component" value="Unassembled WGS sequence"/>
</dbReference>
<evidence type="ECO:0000313" key="3">
    <source>
        <dbReference type="Proteomes" id="UP000009881"/>
    </source>
</evidence>
<dbReference type="Pfam" id="PF02036">
    <property type="entry name" value="SCP2"/>
    <property type="match status" value="1"/>
</dbReference>
<name>K9GKR7_9PROT</name>
<accession>K9GKR7</accession>
<dbReference type="Gene3D" id="3.30.1050.10">
    <property type="entry name" value="SCP2 sterol-binding domain"/>
    <property type="match status" value="1"/>
</dbReference>
<keyword evidence="3" id="KW-1185">Reference proteome</keyword>
<dbReference type="PANTHER" id="PTHR10094:SF25">
    <property type="entry name" value="SCP2 STEROL-BINDING DOMAIN-CONTAINING PROTEIN 1"/>
    <property type="match status" value="1"/>
</dbReference>
<feature type="domain" description="SCP2" evidence="1">
    <location>
        <begin position="14"/>
        <end position="98"/>
    </location>
</feature>
<dbReference type="OrthoDB" id="9809312at2"/>
<dbReference type="STRING" id="1238182.C882_2227"/>
<comment type="caution">
    <text evidence="2">The sequence shown here is derived from an EMBL/GenBank/DDBJ whole genome shotgun (WGS) entry which is preliminary data.</text>
</comment>
<dbReference type="AlphaFoldDB" id="K9GKR7"/>
<organism evidence="2 3">
    <name type="scientific">Caenispirillum salinarum AK4</name>
    <dbReference type="NCBI Taxonomy" id="1238182"/>
    <lineage>
        <taxon>Bacteria</taxon>
        <taxon>Pseudomonadati</taxon>
        <taxon>Pseudomonadota</taxon>
        <taxon>Alphaproteobacteria</taxon>
        <taxon>Rhodospirillales</taxon>
        <taxon>Novispirillaceae</taxon>
        <taxon>Caenispirillum</taxon>
    </lineage>
</organism>
<proteinExistence type="predicted"/>
<dbReference type="EMBL" id="ANHY01000026">
    <property type="protein sequence ID" value="EKV26600.1"/>
    <property type="molecule type" value="Genomic_DNA"/>
</dbReference>
<protein>
    <submittedName>
        <fullName evidence="2">Sterol-binding protein</fullName>
    </submittedName>
</protein>
<gene>
    <name evidence="2" type="ORF">C882_2227</name>
</gene>
<dbReference type="eggNOG" id="COG3255">
    <property type="taxonomic scope" value="Bacteria"/>
</dbReference>
<reference evidence="2 3" key="1">
    <citation type="journal article" date="2013" name="Genome Announc.">
        <title>Draft Genome Sequence of an Alphaproteobacterium, Caenispirillum salinarum AK4(T), Isolated from a Solar Saltern.</title>
        <authorList>
            <person name="Khatri I."/>
            <person name="Singh A."/>
            <person name="Korpole S."/>
            <person name="Pinnaka A.K."/>
            <person name="Subramanian S."/>
        </authorList>
    </citation>
    <scope>NUCLEOTIDE SEQUENCE [LARGE SCALE GENOMIC DNA]</scope>
    <source>
        <strain evidence="2 3">AK4</strain>
    </source>
</reference>
<dbReference type="GO" id="GO:0005829">
    <property type="term" value="C:cytosol"/>
    <property type="evidence" value="ECO:0007669"/>
    <property type="project" value="TreeGrafter"/>
</dbReference>
<evidence type="ECO:0000259" key="1">
    <source>
        <dbReference type="Pfam" id="PF02036"/>
    </source>
</evidence>
<dbReference type="RefSeq" id="WP_009542622.1">
    <property type="nucleotide sequence ID" value="NZ_ANHY01000026.1"/>
</dbReference>
<dbReference type="InterPro" id="IPR003033">
    <property type="entry name" value="SCP2_sterol-bd_dom"/>
</dbReference>
<dbReference type="InterPro" id="IPR036527">
    <property type="entry name" value="SCP2_sterol-bd_dom_sf"/>
</dbReference>